<protein>
    <submittedName>
        <fullName evidence="1">Uncharacterized protein</fullName>
    </submittedName>
</protein>
<accession>A0A2G5DR81</accession>
<dbReference type="EMBL" id="KZ305033">
    <property type="protein sequence ID" value="PIA46031.1"/>
    <property type="molecule type" value="Genomic_DNA"/>
</dbReference>
<gene>
    <name evidence="1" type="ORF">AQUCO_01600359v1</name>
</gene>
<dbReference type="AlphaFoldDB" id="A0A2G5DR81"/>
<proteinExistence type="predicted"/>
<reference evidence="1 2" key="1">
    <citation type="submission" date="2017-09" db="EMBL/GenBank/DDBJ databases">
        <title>WGS assembly of Aquilegia coerulea Goldsmith.</title>
        <authorList>
            <person name="Hodges S."/>
            <person name="Kramer E."/>
            <person name="Nordborg M."/>
            <person name="Tomkins J."/>
            <person name="Borevitz J."/>
            <person name="Derieg N."/>
            <person name="Yan J."/>
            <person name="Mihaltcheva S."/>
            <person name="Hayes R.D."/>
            <person name="Rokhsar D."/>
        </authorList>
    </citation>
    <scope>NUCLEOTIDE SEQUENCE [LARGE SCALE GENOMIC DNA]</scope>
    <source>
        <strain evidence="2">cv. Goldsmith</strain>
    </source>
</reference>
<keyword evidence="2" id="KW-1185">Reference proteome</keyword>
<dbReference type="Proteomes" id="UP000230069">
    <property type="component" value="Unassembled WGS sequence"/>
</dbReference>
<dbReference type="InParanoid" id="A0A2G5DR81"/>
<sequence length="79" mass="9673">MTFLIFVFVFQYSIIFRPSKIHITHLADWCRCRKGMHLSHKKTHTHTDRKKKFKLMRLFKTLIEYVIHVIFSLLFLPHT</sequence>
<evidence type="ECO:0000313" key="1">
    <source>
        <dbReference type="EMBL" id="PIA46031.1"/>
    </source>
</evidence>
<organism evidence="1 2">
    <name type="scientific">Aquilegia coerulea</name>
    <name type="common">Rocky mountain columbine</name>
    <dbReference type="NCBI Taxonomy" id="218851"/>
    <lineage>
        <taxon>Eukaryota</taxon>
        <taxon>Viridiplantae</taxon>
        <taxon>Streptophyta</taxon>
        <taxon>Embryophyta</taxon>
        <taxon>Tracheophyta</taxon>
        <taxon>Spermatophyta</taxon>
        <taxon>Magnoliopsida</taxon>
        <taxon>Ranunculales</taxon>
        <taxon>Ranunculaceae</taxon>
        <taxon>Thalictroideae</taxon>
        <taxon>Aquilegia</taxon>
    </lineage>
</organism>
<evidence type="ECO:0000313" key="2">
    <source>
        <dbReference type="Proteomes" id="UP000230069"/>
    </source>
</evidence>
<name>A0A2G5DR81_AQUCA</name>